<dbReference type="InterPro" id="IPR029787">
    <property type="entry name" value="Nucleotide_cyclase"/>
</dbReference>
<keyword evidence="2" id="KW-0732">Signal</keyword>
<dbReference type="Gene3D" id="3.30.450.20">
    <property type="entry name" value="PAS domain"/>
    <property type="match status" value="1"/>
</dbReference>
<feature type="domain" description="PAC" evidence="4">
    <location>
        <begin position="428"/>
        <end position="480"/>
    </location>
</feature>
<dbReference type="SUPFAM" id="SSF53850">
    <property type="entry name" value="Periplasmic binding protein-like II"/>
    <property type="match status" value="1"/>
</dbReference>
<dbReference type="Pfam" id="PF00990">
    <property type="entry name" value="GGDEF"/>
    <property type="match status" value="1"/>
</dbReference>
<feature type="signal peptide" evidence="2">
    <location>
        <begin position="1"/>
        <end position="24"/>
    </location>
</feature>
<dbReference type="InterPro" id="IPR015168">
    <property type="entry name" value="SsuA/THI5"/>
</dbReference>
<dbReference type="Pfam" id="PF09084">
    <property type="entry name" value="NMT1"/>
    <property type="match status" value="1"/>
</dbReference>
<dbReference type="Proteomes" id="UP000733744">
    <property type="component" value="Unassembled WGS sequence"/>
</dbReference>
<dbReference type="NCBIfam" id="TIGR00229">
    <property type="entry name" value="sensory_box"/>
    <property type="match status" value="1"/>
</dbReference>
<dbReference type="Gene3D" id="3.30.70.270">
    <property type="match status" value="1"/>
</dbReference>
<keyword evidence="7" id="KW-1185">Reference proteome</keyword>
<dbReference type="InterPro" id="IPR000700">
    <property type="entry name" value="PAS-assoc_C"/>
</dbReference>
<dbReference type="InterPro" id="IPR000160">
    <property type="entry name" value="GGDEF_dom"/>
</dbReference>
<accession>A0ABY3C8J3</accession>
<sequence length="645" mass="72857">MVPKRLIQTLAIAWLLLGASTAGADELDPVTLQLKWKHQFQFAGYYAAKEKGFYRDAGLDVNIVEAAPGVDPAQEVIAGRAQFGVGTSELILNRYRGDPVVVLGVIFQHSPLSLIALSDSGIDNIHKLIGRKVMIEPSSAELFAYLLQEGFTSKAFDLQHHSLDLNDLLSGKIDAMSVYVTDELYMLKQQKRTYIQFSPRMSGIDFYGDNFFTLETELDQNPQRVKAFREASLRGWRYAMQNPDEIVQLIYDRYSQRHSIEHLQFEAKAMHDLMQPELIDPGYMNIGRWQHIAQTYRQLGLLPERFDVEAMLHFPNSAIDLKKLKIKLYYAAAGLSLLALLSVILFRFYRAARINEARLNTMFNHAPLSLIVLDDQNRIQNWNAEAEKTFLWRAEDILGKDISTIIPPADHQEVEEVLAAVHKKRAISHTENSNIKKDGSEILCEWLNAPFKDKHDQANFIICMARDITEQTRLKQKLEQAAHYDNLTKLPNRALILDLLKQSIATAARQKTKLAILFLDLNGFKAINDRLGHESGDRLLLTVAERLPQAIRECDYAGRLAGDEFLVILQDIGSLQNAQKVAGKLQGLISQPCMLKDQAVAISASIGISLYPDDAIEINELIHHADQAMYQVKQVSRSDKHSSAV</sequence>
<dbReference type="CDD" id="cd01949">
    <property type="entry name" value="GGDEF"/>
    <property type="match status" value="1"/>
</dbReference>
<dbReference type="CDD" id="cd00130">
    <property type="entry name" value="PAS"/>
    <property type="match status" value="1"/>
</dbReference>
<dbReference type="InterPro" id="IPR052155">
    <property type="entry name" value="Biofilm_reg_signaling"/>
</dbReference>
<dbReference type="InterPro" id="IPR000014">
    <property type="entry name" value="PAS"/>
</dbReference>
<evidence type="ECO:0000259" key="5">
    <source>
        <dbReference type="PROSITE" id="PS50887"/>
    </source>
</evidence>
<dbReference type="SMART" id="SM00091">
    <property type="entry name" value="PAS"/>
    <property type="match status" value="1"/>
</dbReference>
<proteinExistence type="predicted"/>
<dbReference type="PROSITE" id="PS50112">
    <property type="entry name" value="PAS"/>
    <property type="match status" value="1"/>
</dbReference>
<feature type="domain" description="PAS" evidence="3">
    <location>
        <begin position="355"/>
        <end position="425"/>
    </location>
</feature>
<evidence type="ECO:0000259" key="3">
    <source>
        <dbReference type="PROSITE" id="PS50112"/>
    </source>
</evidence>
<dbReference type="InterPro" id="IPR013767">
    <property type="entry name" value="PAS_fold"/>
</dbReference>
<dbReference type="NCBIfam" id="TIGR00254">
    <property type="entry name" value="GGDEF"/>
    <property type="match status" value="1"/>
</dbReference>
<protein>
    <submittedName>
        <fullName evidence="6">Diguanylate cyclase</fullName>
    </submittedName>
</protein>
<dbReference type="InterPro" id="IPR035965">
    <property type="entry name" value="PAS-like_dom_sf"/>
</dbReference>
<organism evidence="6 7">
    <name type="scientific">Candidatus Methylobacter oryzae</name>
    <dbReference type="NCBI Taxonomy" id="2497749"/>
    <lineage>
        <taxon>Bacteria</taxon>
        <taxon>Pseudomonadati</taxon>
        <taxon>Pseudomonadota</taxon>
        <taxon>Gammaproteobacteria</taxon>
        <taxon>Methylococcales</taxon>
        <taxon>Methylococcaceae</taxon>
        <taxon>Methylobacter</taxon>
    </lineage>
</organism>
<dbReference type="PANTHER" id="PTHR44757">
    <property type="entry name" value="DIGUANYLATE CYCLASE DGCP"/>
    <property type="match status" value="1"/>
</dbReference>
<gene>
    <name evidence="6" type="ORF">EKO24_014095</name>
</gene>
<evidence type="ECO:0000313" key="6">
    <source>
        <dbReference type="EMBL" id="TRW92919.1"/>
    </source>
</evidence>
<dbReference type="SMART" id="SM00267">
    <property type="entry name" value="GGDEF"/>
    <property type="match status" value="1"/>
</dbReference>
<keyword evidence="1" id="KW-1133">Transmembrane helix</keyword>
<dbReference type="EMBL" id="RYFG02000105">
    <property type="protein sequence ID" value="TRW92919.1"/>
    <property type="molecule type" value="Genomic_DNA"/>
</dbReference>
<dbReference type="InterPro" id="IPR001610">
    <property type="entry name" value="PAC"/>
</dbReference>
<name>A0ABY3C8J3_9GAMM</name>
<dbReference type="SMART" id="SM00086">
    <property type="entry name" value="PAC"/>
    <property type="match status" value="1"/>
</dbReference>
<dbReference type="Pfam" id="PF00989">
    <property type="entry name" value="PAS"/>
    <property type="match status" value="1"/>
</dbReference>
<keyword evidence="1" id="KW-0812">Transmembrane</keyword>
<evidence type="ECO:0000256" key="1">
    <source>
        <dbReference type="SAM" id="Phobius"/>
    </source>
</evidence>
<dbReference type="Gene3D" id="3.40.190.10">
    <property type="entry name" value="Periplasmic binding protein-like II"/>
    <property type="match status" value="2"/>
</dbReference>
<dbReference type="InterPro" id="IPR043128">
    <property type="entry name" value="Rev_trsase/Diguanyl_cyclase"/>
</dbReference>
<dbReference type="PANTHER" id="PTHR44757:SF2">
    <property type="entry name" value="BIOFILM ARCHITECTURE MAINTENANCE PROTEIN MBAA"/>
    <property type="match status" value="1"/>
</dbReference>
<dbReference type="SUPFAM" id="SSF55785">
    <property type="entry name" value="PYP-like sensor domain (PAS domain)"/>
    <property type="match status" value="1"/>
</dbReference>
<evidence type="ECO:0000313" key="7">
    <source>
        <dbReference type="Proteomes" id="UP000733744"/>
    </source>
</evidence>
<evidence type="ECO:0000256" key="2">
    <source>
        <dbReference type="SAM" id="SignalP"/>
    </source>
</evidence>
<reference evidence="6 7" key="1">
    <citation type="journal article" date="2019" name="Antonie Van Leeuwenhoek">
        <title>Description of 'Ca. Methylobacter oryzae' KRF1, a novel species from the environmentally important Methylobacter clade 2.</title>
        <authorList>
            <person name="Khatri K."/>
            <person name="Mohite J.A."/>
            <person name="Pandit P.S."/>
            <person name="Bahulikar R."/>
            <person name="Rahalkar M.C."/>
        </authorList>
    </citation>
    <scope>NUCLEOTIDE SEQUENCE [LARGE SCALE GENOMIC DNA]</scope>
    <source>
        <strain evidence="6 7">KRF1</strain>
    </source>
</reference>
<keyword evidence="1" id="KW-0472">Membrane</keyword>
<dbReference type="PROSITE" id="PS50887">
    <property type="entry name" value="GGDEF"/>
    <property type="match status" value="1"/>
</dbReference>
<evidence type="ECO:0000259" key="4">
    <source>
        <dbReference type="PROSITE" id="PS50113"/>
    </source>
</evidence>
<feature type="transmembrane region" description="Helical" evidence="1">
    <location>
        <begin position="328"/>
        <end position="349"/>
    </location>
</feature>
<feature type="domain" description="GGDEF" evidence="5">
    <location>
        <begin position="512"/>
        <end position="645"/>
    </location>
</feature>
<dbReference type="SUPFAM" id="SSF55073">
    <property type="entry name" value="Nucleotide cyclase"/>
    <property type="match status" value="1"/>
</dbReference>
<comment type="caution">
    <text evidence="6">The sequence shown here is derived from an EMBL/GenBank/DDBJ whole genome shotgun (WGS) entry which is preliminary data.</text>
</comment>
<feature type="chain" id="PRO_5046131935" evidence="2">
    <location>
        <begin position="25"/>
        <end position="645"/>
    </location>
</feature>
<dbReference type="PROSITE" id="PS50113">
    <property type="entry name" value="PAC"/>
    <property type="match status" value="1"/>
</dbReference>